<protein>
    <submittedName>
        <fullName evidence="1">Uncharacterized protein</fullName>
    </submittedName>
</protein>
<proteinExistence type="predicted"/>
<dbReference type="EMBL" id="JARJCW010000009">
    <property type="protein sequence ID" value="KAJ7220454.1"/>
    <property type="molecule type" value="Genomic_DNA"/>
</dbReference>
<name>A0AAD6YGJ9_9AGAR</name>
<sequence>MATPEEQNFLYDLLLQNSKSRITNSPYVANLPFLYTFLNDEKWLGLALVEQKNDDIRGNQMLLRTLVNAAWPTVTPSEAQFYGFTPIHYSGNLTSLQLRAKEPVTLLYVLELVLLADGYSRNMAVARKKISIPKKMVPAQDLDEPSAADANMWLARLNLPQKYTFSILADTQPAALLAPLRISILSPLFLLLERRLVQCNFSSGAWNMVRFCYGSKPWGMVMADQLFYKGLCDSVKDLDVLSFVEQIPKLLTRQLVFDKENIFWHEGNTLAWPPGSRVEYPITTPHHPHLHDIRTPLPMLPSVPTQLPPDPLPQPSVTCTTLPV</sequence>
<reference evidence="1" key="1">
    <citation type="submission" date="2023-03" db="EMBL/GenBank/DDBJ databases">
        <title>Massive genome expansion in bonnet fungi (Mycena s.s.) driven by repeated elements and novel gene families across ecological guilds.</title>
        <authorList>
            <consortium name="Lawrence Berkeley National Laboratory"/>
            <person name="Harder C.B."/>
            <person name="Miyauchi S."/>
            <person name="Viragh M."/>
            <person name="Kuo A."/>
            <person name="Thoen E."/>
            <person name="Andreopoulos B."/>
            <person name="Lu D."/>
            <person name="Skrede I."/>
            <person name="Drula E."/>
            <person name="Henrissat B."/>
            <person name="Morin E."/>
            <person name="Kohler A."/>
            <person name="Barry K."/>
            <person name="LaButti K."/>
            <person name="Morin E."/>
            <person name="Salamov A."/>
            <person name="Lipzen A."/>
            <person name="Mereny Z."/>
            <person name="Hegedus B."/>
            <person name="Baldrian P."/>
            <person name="Stursova M."/>
            <person name="Weitz H."/>
            <person name="Taylor A."/>
            <person name="Grigoriev I.V."/>
            <person name="Nagy L.G."/>
            <person name="Martin F."/>
            <person name="Kauserud H."/>
        </authorList>
    </citation>
    <scope>NUCLEOTIDE SEQUENCE</scope>
    <source>
        <strain evidence="1">9144</strain>
    </source>
</reference>
<organism evidence="1 2">
    <name type="scientific">Mycena pura</name>
    <dbReference type="NCBI Taxonomy" id="153505"/>
    <lineage>
        <taxon>Eukaryota</taxon>
        <taxon>Fungi</taxon>
        <taxon>Dikarya</taxon>
        <taxon>Basidiomycota</taxon>
        <taxon>Agaricomycotina</taxon>
        <taxon>Agaricomycetes</taxon>
        <taxon>Agaricomycetidae</taxon>
        <taxon>Agaricales</taxon>
        <taxon>Marasmiineae</taxon>
        <taxon>Mycenaceae</taxon>
        <taxon>Mycena</taxon>
    </lineage>
</organism>
<keyword evidence="2" id="KW-1185">Reference proteome</keyword>
<evidence type="ECO:0000313" key="2">
    <source>
        <dbReference type="Proteomes" id="UP001219525"/>
    </source>
</evidence>
<comment type="caution">
    <text evidence="1">The sequence shown here is derived from an EMBL/GenBank/DDBJ whole genome shotgun (WGS) entry which is preliminary data.</text>
</comment>
<dbReference type="AlphaFoldDB" id="A0AAD6YGJ9"/>
<dbReference type="Proteomes" id="UP001219525">
    <property type="component" value="Unassembled WGS sequence"/>
</dbReference>
<feature type="non-terminal residue" evidence="1">
    <location>
        <position position="1"/>
    </location>
</feature>
<evidence type="ECO:0000313" key="1">
    <source>
        <dbReference type="EMBL" id="KAJ7220454.1"/>
    </source>
</evidence>
<accession>A0AAD6YGJ9</accession>
<gene>
    <name evidence="1" type="ORF">GGX14DRAFT_388887</name>
</gene>